<feature type="transmembrane region" description="Helical" evidence="1">
    <location>
        <begin position="60"/>
        <end position="78"/>
    </location>
</feature>
<keyword evidence="1" id="KW-0812">Transmembrane</keyword>
<gene>
    <name evidence="2" type="ORF">ASU31_26050</name>
</gene>
<reference evidence="2 3" key="1">
    <citation type="submission" date="2015-11" db="EMBL/GenBank/DDBJ databases">
        <title>Sequence of Pedobacter ginsenosidimutans.</title>
        <authorList>
            <person name="Carson E."/>
            <person name="Keyser V."/>
            <person name="Newman J."/>
            <person name="Miller J."/>
        </authorList>
    </citation>
    <scope>NUCLEOTIDE SEQUENCE [LARGE SCALE GENOMIC DNA]</scope>
    <source>
        <strain evidence="2 3">KACC 14530</strain>
    </source>
</reference>
<dbReference type="OrthoDB" id="769989at2"/>
<evidence type="ECO:0000313" key="3">
    <source>
        <dbReference type="Proteomes" id="UP000051950"/>
    </source>
</evidence>
<sequence>MEVKKKSLWVGIALSLIAVGVIFPIEKTDFLDDLVYTFSTLLIGLLIIIYAISGANFLKVIGFLLGSILISMLFWFLFERGGWGASIAVIWGGIPSGLISGILFLIGNYYLKLGEKKEYKYLKQLLLYFFILLIVSVLFRYGGDWYYDVFQS</sequence>
<dbReference type="Proteomes" id="UP000051950">
    <property type="component" value="Unassembled WGS sequence"/>
</dbReference>
<dbReference type="RefSeq" id="WP_057935165.1">
    <property type="nucleotide sequence ID" value="NZ_LMZQ01000057.1"/>
</dbReference>
<keyword evidence="3" id="KW-1185">Reference proteome</keyword>
<dbReference type="AlphaFoldDB" id="A0A0T5VHQ6"/>
<feature type="transmembrane region" description="Helical" evidence="1">
    <location>
        <begin position="84"/>
        <end position="105"/>
    </location>
</feature>
<dbReference type="EMBL" id="LMZQ01000057">
    <property type="protein sequence ID" value="KRT13151.1"/>
    <property type="molecule type" value="Genomic_DNA"/>
</dbReference>
<accession>A0A0T5VHQ6</accession>
<evidence type="ECO:0000256" key="1">
    <source>
        <dbReference type="SAM" id="Phobius"/>
    </source>
</evidence>
<feature type="transmembrane region" description="Helical" evidence="1">
    <location>
        <begin position="34"/>
        <end position="53"/>
    </location>
</feature>
<organism evidence="2 3">
    <name type="scientific">Pedobacter ginsenosidimutans</name>
    <dbReference type="NCBI Taxonomy" id="687842"/>
    <lineage>
        <taxon>Bacteria</taxon>
        <taxon>Pseudomonadati</taxon>
        <taxon>Bacteroidota</taxon>
        <taxon>Sphingobacteriia</taxon>
        <taxon>Sphingobacteriales</taxon>
        <taxon>Sphingobacteriaceae</taxon>
        <taxon>Pedobacter</taxon>
    </lineage>
</organism>
<dbReference type="STRING" id="687842.ASU31_26050"/>
<name>A0A0T5VHQ6_9SPHI</name>
<proteinExistence type="predicted"/>
<keyword evidence="1" id="KW-1133">Transmembrane helix</keyword>
<evidence type="ECO:0000313" key="2">
    <source>
        <dbReference type="EMBL" id="KRT13151.1"/>
    </source>
</evidence>
<keyword evidence="1" id="KW-0472">Membrane</keyword>
<comment type="caution">
    <text evidence="2">The sequence shown here is derived from an EMBL/GenBank/DDBJ whole genome shotgun (WGS) entry which is preliminary data.</text>
</comment>
<protein>
    <submittedName>
        <fullName evidence="2">Uncharacterized protein</fullName>
    </submittedName>
</protein>
<feature type="transmembrane region" description="Helical" evidence="1">
    <location>
        <begin position="125"/>
        <end position="143"/>
    </location>
</feature>